<reference evidence="2 3" key="1">
    <citation type="journal article" date="2015" name="Genome Biol. Evol.">
        <title>Comparative Genomics of a Bacterivorous Green Alga Reveals Evolutionary Causalities and Consequences of Phago-Mixotrophic Mode of Nutrition.</title>
        <authorList>
            <person name="Burns J.A."/>
            <person name="Paasch A."/>
            <person name="Narechania A."/>
            <person name="Kim E."/>
        </authorList>
    </citation>
    <scope>NUCLEOTIDE SEQUENCE [LARGE SCALE GENOMIC DNA]</scope>
    <source>
        <strain evidence="2 3">PLY_AMNH</strain>
    </source>
</reference>
<evidence type="ECO:0000313" key="3">
    <source>
        <dbReference type="Proteomes" id="UP001190700"/>
    </source>
</evidence>
<proteinExistence type="predicted"/>
<dbReference type="AlphaFoldDB" id="A0AAE0G117"/>
<feature type="compositionally biased region" description="Basic and acidic residues" evidence="1">
    <location>
        <begin position="19"/>
        <end position="38"/>
    </location>
</feature>
<sequence length="523" mass="59671">MSSRTGVVARRWRKTQRRRAQERQHRSSELDSTERSTTTDDSSNDPEHQLLFQRFASRRSDRLTLFSARFAGSSKEKFLTSSSVLPAVASLILRLPTSTPEGKLSASLLSKTLPVLMKSTITELHHFYVDVVNYPMKQRLVDSQNRGRVDELYNFLPPRMRGELKMIPDPVDNIVARLTVNESYVNAPTIYVSETDPDLATRANWVQFLVTNRLILSGGVIRDLPQLVGLQDYDRIASTSLVMIASVYICGVYKRAEPRVSVFDCVLTLAASQLDGLFPPGFDVFLHDYCKSEKREIEKASDAPYTYDSSLTWSTEVMGYKFRDTYLRLLFECDRDSDDTVMARLESMEAAVHEVLEGETATSRGFVWTQLWVINVRIAVDMLFRYGPRSQCFKPSRSNEMYTDFDMARMFFDVADGCGLHCPHDAMRFFNTPYSPKYGDILPLCPICQDPMHYCTVHFVDNHHNCVVNCKRCLQPVHGRCLQLGTVSVCPNCRKSNGWTMDVDDMREKLAANRQRRKGKGAD</sequence>
<keyword evidence="3" id="KW-1185">Reference proteome</keyword>
<organism evidence="2 3">
    <name type="scientific">Cymbomonas tetramitiformis</name>
    <dbReference type="NCBI Taxonomy" id="36881"/>
    <lineage>
        <taxon>Eukaryota</taxon>
        <taxon>Viridiplantae</taxon>
        <taxon>Chlorophyta</taxon>
        <taxon>Pyramimonadophyceae</taxon>
        <taxon>Pyramimonadales</taxon>
        <taxon>Pyramimonadaceae</taxon>
        <taxon>Cymbomonas</taxon>
    </lineage>
</organism>
<dbReference type="Proteomes" id="UP001190700">
    <property type="component" value="Unassembled WGS sequence"/>
</dbReference>
<comment type="caution">
    <text evidence="2">The sequence shown here is derived from an EMBL/GenBank/DDBJ whole genome shotgun (WGS) entry which is preliminary data.</text>
</comment>
<evidence type="ECO:0000256" key="1">
    <source>
        <dbReference type="SAM" id="MobiDB-lite"/>
    </source>
</evidence>
<feature type="region of interest" description="Disordered" evidence="1">
    <location>
        <begin position="1"/>
        <end position="47"/>
    </location>
</feature>
<evidence type="ECO:0000313" key="2">
    <source>
        <dbReference type="EMBL" id="KAK3269348.1"/>
    </source>
</evidence>
<dbReference type="EMBL" id="LGRX02011037">
    <property type="protein sequence ID" value="KAK3269348.1"/>
    <property type="molecule type" value="Genomic_DNA"/>
</dbReference>
<protein>
    <submittedName>
        <fullName evidence="2">Uncharacterized protein</fullName>
    </submittedName>
</protein>
<gene>
    <name evidence="2" type="ORF">CYMTET_22211</name>
</gene>
<name>A0AAE0G117_9CHLO</name>
<accession>A0AAE0G117</accession>